<dbReference type="EMBL" id="VSSQ01061719">
    <property type="protein sequence ID" value="MPN15011.1"/>
    <property type="molecule type" value="Genomic_DNA"/>
</dbReference>
<dbReference type="InterPro" id="IPR002843">
    <property type="entry name" value="ATPase_V0-cplx_csu/dsu"/>
</dbReference>
<accession>A0A645FKU4</accession>
<comment type="caution">
    <text evidence="1">The sequence shown here is derived from an EMBL/GenBank/DDBJ whole genome shotgun (WGS) entry which is preliminary data.</text>
</comment>
<sequence>MRALYTDSKHGEEPQWHDYGNLSANFYSDIWQNTATATDIISRCRIQAHPYALALSSSFVELERTKDLMKAERVLLTSMLKLFQENVNKYSSSNSTILCEYLGRSIDMWNLGIWLRQRSGFIPSETALKLYLQNGQWLTIKKLSQATVLMELVHQTPWQAIIRAIENSTPQEFQRALFVQFIKWQADLFRANPLGVEVGMGYIAKYIIEWQNLNLLSVGISMGLPEKELLSRLIPV</sequence>
<dbReference type="InterPro" id="IPR036079">
    <property type="entry name" value="ATPase_csu/dsu_sf"/>
</dbReference>
<gene>
    <name evidence="1" type="primary">atpC_50</name>
    <name evidence="1" type="ORF">SDC9_162340</name>
</gene>
<dbReference type="GO" id="GO:0046961">
    <property type="term" value="F:proton-transporting ATPase activity, rotational mechanism"/>
    <property type="evidence" value="ECO:0007669"/>
    <property type="project" value="InterPro"/>
</dbReference>
<dbReference type="SUPFAM" id="SSF103486">
    <property type="entry name" value="V-type ATP synthase subunit C"/>
    <property type="match status" value="1"/>
</dbReference>
<dbReference type="PANTHER" id="PTHR38682:SF1">
    <property type="entry name" value="V-TYPE ATP SYNTHASE SUBUNIT C"/>
    <property type="match status" value="1"/>
</dbReference>
<evidence type="ECO:0000313" key="1">
    <source>
        <dbReference type="EMBL" id="MPN15011.1"/>
    </source>
</evidence>
<name>A0A645FKU4_9ZZZZ</name>
<protein>
    <submittedName>
        <fullName evidence="1">V-type ATP synthase subunit C</fullName>
    </submittedName>
</protein>
<organism evidence="1">
    <name type="scientific">bioreactor metagenome</name>
    <dbReference type="NCBI Taxonomy" id="1076179"/>
    <lineage>
        <taxon>unclassified sequences</taxon>
        <taxon>metagenomes</taxon>
        <taxon>ecological metagenomes</taxon>
    </lineage>
</organism>
<proteinExistence type="predicted"/>
<reference evidence="1" key="1">
    <citation type="submission" date="2019-08" db="EMBL/GenBank/DDBJ databases">
        <authorList>
            <person name="Kucharzyk K."/>
            <person name="Murdoch R.W."/>
            <person name="Higgins S."/>
            <person name="Loffler F."/>
        </authorList>
    </citation>
    <scope>NUCLEOTIDE SEQUENCE</scope>
</reference>
<dbReference type="InterPro" id="IPR050873">
    <property type="entry name" value="V-ATPase_V0D/AC39_subunit"/>
</dbReference>
<dbReference type="AlphaFoldDB" id="A0A645FKU4"/>
<dbReference type="Pfam" id="PF01992">
    <property type="entry name" value="vATP-synt_AC39"/>
    <property type="match status" value="1"/>
</dbReference>
<dbReference type="PANTHER" id="PTHR38682">
    <property type="entry name" value="V-TYPE ATP SYNTHASE SUBUNIT C"/>
    <property type="match status" value="1"/>
</dbReference>